<dbReference type="AlphaFoldDB" id="A0A2K9YY54"/>
<evidence type="ECO:0000313" key="2">
    <source>
        <dbReference type="Proteomes" id="UP000238523"/>
    </source>
</evidence>
<reference evidence="1 2" key="1">
    <citation type="submission" date="2017-11" db="EMBL/GenBank/DDBJ databases">
        <title>Complete genome of Rhizobium leguminosarum Norway, an ineffective micro-symbiont.</title>
        <authorList>
            <person name="Hoffrichter A."/>
            <person name="Liang J."/>
            <person name="Brachmann A."/>
            <person name="Marin M."/>
        </authorList>
    </citation>
    <scope>NUCLEOTIDE SEQUENCE [LARGE SCALE GENOMIC DNA]</scope>
    <source>
        <strain evidence="1 2">Norway</strain>
    </source>
</reference>
<evidence type="ECO:0008006" key="3">
    <source>
        <dbReference type="Google" id="ProtNLM"/>
    </source>
</evidence>
<proteinExistence type="predicted"/>
<protein>
    <recommendedName>
        <fullName evidence="3">Neutral/alkaline non-lysosomal ceramidase N-terminal domain-containing protein</fullName>
    </recommendedName>
</protein>
<dbReference type="Proteomes" id="UP000238523">
    <property type="component" value="Chromosome"/>
</dbReference>
<evidence type="ECO:0000313" key="1">
    <source>
        <dbReference type="EMBL" id="AUW40890.1"/>
    </source>
</evidence>
<organism evidence="1 2">
    <name type="scientific">Rhizobium leguminosarum</name>
    <dbReference type="NCBI Taxonomy" id="384"/>
    <lineage>
        <taxon>Bacteria</taxon>
        <taxon>Pseudomonadati</taxon>
        <taxon>Pseudomonadota</taxon>
        <taxon>Alphaproteobacteria</taxon>
        <taxon>Hyphomicrobiales</taxon>
        <taxon>Rhizobiaceae</taxon>
        <taxon>Rhizobium/Agrobacterium group</taxon>
        <taxon>Rhizobium</taxon>
    </lineage>
</organism>
<accession>A0A2K9YY54</accession>
<sequence length="422" mass="45974">MNRPSELLFSSAHVDITPSTPIPLAGYMHRTSPFTSSSGRLEINGVRFASHELEVIILSLDALFCGDLEGEIAARVTGTPRLLLLASHTHYAPSLDRKRHNLGIFTAGYIDEVVTAAVRLIETLRKEASAIKSVGTATSENAAAFAISRRGPRFRIARRWPFIRREMCLAPALKRQIDTRLSALAITTEDNDTPAVLWNWACHPVSAADPLSLSSAFPGAAREGLRETLGQKASVVFCQGFTGDIRPRFLGRIPKPMDLVTGFPGPYFREPDQNTYDRFLSGVTSVLTNSLKAVRFGEAITQLSYTRTKLALSSIAGDGAEGDLTFDHLQIAGALNLVCISAEPFNSYGQLIRNIFGDDAWPVGYSGDVFGYLPDNRAIGEGGYEVVGFRPIFGFSGQFLPDTEDRIGTALRALKEAKPYSS</sequence>
<name>A0A2K9YY54_RHILE</name>
<gene>
    <name evidence="1" type="ORF">CUJ84_Chr000476</name>
</gene>
<dbReference type="EMBL" id="CP025012">
    <property type="protein sequence ID" value="AUW40890.1"/>
    <property type="molecule type" value="Genomic_DNA"/>
</dbReference>